<accession>A0A1F7L2C9</accession>
<evidence type="ECO:0000259" key="1">
    <source>
        <dbReference type="Pfam" id="PF14238"/>
    </source>
</evidence>
<reference evidence="2 3" key="1">
    <citation type="journal article" date="2016" name="Nat. Commun.">
        <title>Thousands of microbial genomes shed light on interconnected biogeochemical processes in an aquifer system.</title>
        <authorList>
            <person name="Anantharaman K."/>
            <person name="Brown C.T."/>
            <person name="Hug L.A."/>
            <person name="Sharon I."/>
            <person name="Castelle C.J."/>
            <person name="Probst A.J."/>
            <person name="Thomas B.C."/>
            <person name="Singh A."/>
            <person name="Wilkins M.J."/>
            <person name="Karaoz U."/>
            <person name="Brodie E.L."/>
            <person name="Williams K.H."/>
            <person name="Hubbard S.S."/>
            <person name="Banfield J.F."/>
        </authorList>
    </citation>
    <scope>NUCLEOTIDE SEQUENCE [LARGE SCALE GENOMIC DNA]</scope>
</reference>
<comment type="caution">
    <text evidence="2">The sequence shown here is derived from an EMBL/GenBank/DDBJ whole genome shotgun (WGS) entry which is preliminary data.</text>
</comment>
<dbReference type="AlphaFoldDB" id="A0A1F7L2C9"/>
<name>A0A1F7L2C9_9BACT</name>
<sequence length="293" mass="33090">MEKNRKRLILLAACLFIITLLVIRTNTSLFLPSKQPFIFTLNEQDIISLTLTGEQKKQTVVKDKTKWTIKKDGQIYNADLEKVQALIKTLNGITKETIVSKNINKHIELGIGIQSIVIKTQDKNDTIYVGKEHTGDICYAKLNDEDEVFLGNGLANISLDEDFRDLKTHLLKNESQIKSISINSDEGDVLLVKKKSDWMIGDKKALINPVTYFLDNLKNLTASDIIGSSGNALDSLPILTIRIVESKQEYMIQFYQYKEGVSIIQSSKGTSGYYLIPDVYVSSLQKQEADFFE</sequence>
<evidence type="ECO:0000313" key="2">
    <source>
        <dbReference type="EMBL" id="OGK74267.1"/>
    </source>
</evidence>
<organism evidence="2 3">
    <name type="scientific">Candidatus Roizmanbacteria bacterium RIFOXYD1_FULL_38_12</name>
    <dbReference type="NCBI Taxonomy" id="1802093"/>
    <lineage>
        <taxon>Bacteria</taxon>
        <taxon>Candidatus Roizmaniibacteriota</taxon>
    </lineage>
</organism>
<proteinExistence type="predicted"/>
<protein>
    <recommendedName>
        <fullName evidence="1">DUF4340 domain-containing protein</fullName>
    </recommendedName>
</protein>
<dbReference type="EMBL" id="MGBR01000001">
    <property type="protein sequence ID" value="OGK74267.1"/>
    <property type="molecule type" value="Genomic_DNA"/>
</dbReference>
<feature type="domain" description="DUF4340" evidence="1">
    <location>
        <begin position="67"/>
        <end position="226"/>
    </location>
</feature>
<gene>
    <name evidence="2" type="ORF">A3K52_05905</name>
</gene>
<dbReference type="Proteomes" id="UP000177050">
    <property type="component" value="Unassembled WGS sequence"/>
</dbReference>
<dbReference type="InterPro" id="IPR025641">
    <property type="entry name" value="DUF4340"/>
</dbReference>
<dbReference type="Pfam" id="PF14238">
    <property type="entry name" value="DUF4340"/>
    <property type="match status" value="1"/>
</dbReference>
<evidence type="ECO:0000313" key="3">
    <source>
        <dbReference type="Proteomes" id="UP000177050"/>
    </source>
</evidence>